<feature type="domain" description="Nudix hydrolase" evidence="1">
    <location>
        <begin position="156"/>
        <end position="320"/>
    </location>
</feature>
<dbReference type="Pfam" id="PF00293">
    <property type="entry name" value="NUDIX"/>
    <property type="match status" value="1"/>
</dbReference>
<dbReference type="GO" id="GO:0044715">
    <property type="term" value="F:8-oxo-dGDP phosphatase activity"/>
    <property type="evidence" value="ECO:0007669"/>
    <property type="project" value="UniProtKB-ARBA"/>
</dbReference>
<keyword evidence="2" id="KW-0378">Hydrolase</keyword>
<keyword evidence="3" id="KW-1185">Reference proteome</keyword>
<organism evidence="2 3">
    <name type="scientific">Purpureocillium lavendulum</name>
    <dbReference type="NCBI Taxonomy" id="1247861"/>
    <lineage>
        <taxon>Eukaryota</taxon>
        <taxon>Fungi</taxon>
        <taxon>Dikarya</taxon>
        <taxon>Ascomycota</taxon>
        <taxon>Pezizomycotina</taxon>
        <taxon>Sordariomycetes</taxon>
        <taxon>Hypocreomycetidae</taxon>
        <taxon>Hypocreales</taxon>
        <taxon>Ophiocordycipitaceae</taxon>
        <taxon>Purpureocillium</taxon>
    </lineage>
</organism>
<dbReference type="EMBL" id="JAQHRD010000005">
    <property type="protein sequence ID" value="KAJ6440737.1"/>
    <property type="molecule type" value="Genomic_DNA"/>
</dbReference>
<name>A0AB34FNK6_9HYPO</name>
<sequence length="357" mass="38370">MPADAASGPGAASVRLLDLINVTDKPADGSPPHARRATSVPLDFETNHAPYYRFFLAPDPRPHGFIHPDTVAKLPWPAAFIVDHAARSVTVSPPPEGTSLSDHANAALQEAVDAAVAAPADFPTLNGLHSEYFVVPGARAFVQVERFAAPLFGIASRGAHLTCYVRDHDDGDAATTDGERLRIWVARRSLRLFTYPGMLDSTVAGGVKADDSPRDCIEAEAGEEASLPSELVTLSSPSSAAGSASPLRSVGTVTLANRNARTGLFHSEVLYVYDMEMPPGVAPRPNPDDDEVEEFLLMGCAEVRERMARGEFKPNVCAVMIDFLVRHGEVTAENEPDYAEICSRLHRRLPVPTVSDL</sequence>
<evidence type="ECO:0000313" key="3">
    <source>
        <dbReference type="Proteomes" id="UP001163105"/>
    </source>
</evidence>
<evidence type="ECO:0000259" key="1">
    <source>
        <dbReference type="PROSITE" id="PS51462"/>
    </source>
</evidence>
<dbReference type="InterPro" id="IPR015797">
    <property type="entry name" value="NUDIX_hydrolase-like_dom_sf"/>
</dbReference>
<evidence type="ECO:0000313" key="2">
    <source>
        <dbReference type="EMBL" id="KAJ6440737.1"/>
    </source>
</evidence>
<comment type="caution">
    <text evidence="2">The sequence shown here is derived from an EMBL/GenBank/DDBJ whole genome shotgun (WGS) entry which is preliminary data.</text>
</comment>
<accession>A0AB34FNK6</accession>
<gene>
    <name evidence="2" type="ORF">O9K51_06528</name>
</gene>
<dbReference type="AlphaFoldDB" id="A0AB34FNK6"/>
<dbReference type="InterPro" id="IPR000086">
    <property type="entry name" value="NUDIX_hydrolase_dom"/>
</dbReference>
<proteinExistence type="predicted"/>
<dbReference type="PANTHER" id="PTHR13622:SF11">
    <property type="entry name" value="THIAMIN PYROPHOSPHOKINASE"/>
    <property type="match status" value="1"/>
</dbReference>
<reference evidence="2" key="1">
    <citation type="submission" date="2023-01" db="EMBL/GenBank/DDBJ databases">
        <title>The growth and conidiation of Purpureocillium lavendulum are regulated by nitrogen source and histone H3K14 acetylation.</title>
        <authorList>
            <person name="Tang P."/>
            <person name="Han J."/>
            <person name="Zhang C."/>
            <person name="Tang P."/>
            <person name="Qi F."/>
            <person name="Zhang K."/>
            <person name="Liang L."/>
        </authorList>
    </citation>
    <scope>NUCLEOTIDE SEQUENCE</scope>
    <source>
        <strain evidence="2">YMF1.00683</strain>
    </source>
</reference>
<dbReference type="Gene3D" id="3.90.79.10">
    <property type="entry name" value="Nucleoside Triphosphate Pyrophosphohydrolase"/>
    <property type="match status" value="1"/>
</dbReference>
<dbReference type="PROSITE" id="PS51462">
    <property type="entry name" value="NUDIX"/>
    <property type="match status" value="1"/>
</dbReference>
<dbReference type="Proteomes" id="UP001163105">
    <property type="component" value="Unassembled WGS sequence"/>
</dbReference>
<dbReference type="PANTHER" id="PTHR13622">
    <property type="entry name" value="THIAMIN PYROPHOSPHOKINASE"/>
    <property type="match status" value="1"/>
</dbReference>
<dbReference type="CDD" id="cd03676">
    <property type="entry name" value="NUDIX_Tnr3_like"/>
    <property type="match status" value="1"/>
</dbReference>
<dbReference type="FunFam" id="3.90.79.10:FF:000019">
    <property type="entry name" value="Thiamin pyrophosphokinase, putative"/>
    <property type="match status" value="1"/>
</dbReference>
<protein>
    <submittedName>
        <fullName evidence="2">NUDIX hydrolase domain-containingprotein</fullName>
    </submittedName>
</protein>
<dbReference type="SUPFAM" id="SSF55811">
    <property type="entry name" value="Nudix"/>
    <property type="match status" value="1"/>
</dbReference>